<dbReference type="InterPro" id="IPR003673">
    <property type="entry name" value="CoA-Trfase_fam_III"/>
</dbReference>
<keyword evidence="1 2" id="KW-0808">Transferase</keyword>
<dbReference type="AlphaFoldDB" id="A0A845MFJ4"/>
<dbReference type="Gene3D" id="3.40.50.10540">
    <property type="entry name" value="Crotonobetainyl-coa:carnitine coa-transferase, domain 1"/>
    <property type="match status" value="1"/>
</dbReference>
<organism evidence="2 3">
    <name type="scientific">Sneathiella chungangensis</name>
    <dbReference type="NCBI Taxonomy" id="1418234"/>
    <lineage>
        <taxon>Bacteria</taxon>
        <taxon>Pseudomonadati</taxon>
        <taxon>Pseudomonadota</taxon>
        <taxon>Alphaproteobacteria</taxon>
        <taxon>Sneathiellales</taxon>
        <taxon>Sneathiellaceae</taxon>
        <taxon>Sneathiella</taxon>
    </lineage>
</organism>
<dbReference type="OrthoDB" id="9806585at2"/>
<comment type="caution">
    <text evidence="2">The sequence shown here is derived from an EMBL/GenBank/DDBJ whole genome shotgun (WGS) entry which is preliminary data.</text>
</comment>
<reference evidence="2 3" key="1">
    <citation type="journal article" date="2014" name="Int. J. Syst. Evol. Microbiol.">
        <title>Sneathiella chungangensis sp. nov., isolated from a marine sand, and emended description of the genus Sneathiella.</title>
        <authorList>
            <person name="Siamphan C."/>
            <person name="Kim H."/>
            <person name="Lee J.S."/>
            <person name="Kim W."/>
        </authorList>
    </citation>
    <scope>NUCLEOTIDE SEQUENCE [LARGE SCALE GENOMIC DNA]</scope>
    <source>
        <strain evidence="2 3">KCTC 32476</strain>
    </source>
</reference>
<evidence type="ECO:0000256" key="1">
    <source>
        <dbReference type="ARBA" id="ARBA00022679"/>
    </source>
</evidence>
<dbReference type="PANTHER" id="PTHR48207">
    <property type="entry name" value="SUCCINATE--HYDROXYMETHYLGLUTARATE COA-TRANSFERASE"/>
    <property type="match status" value="1"/>
</dbReference>
<dbReference type="Proteomes" id="UP000445696">
    <property type="component" value="Unassembled WGS sequence"/>
</dbReference>
<dbReference type="InterPro" id="IPR044855">
    <property type="entry name" value="CoA-Trfase_III_dom3_sf"/>
</dbReference>
<dbReference type="InterPro" id="IPR050483">
    <property type="entry name" value="CoA-transferase_III_domain"/>
</dbReference>
<dbReference type="Pfam" id="PF02515">
    <property type="entry name" value="CoA_transf_3"/>
    <property type="match status" value="1"/>
</dbReference>
<dbReference type="GO" id="GO:0008410">
    <property type="term" value="F:CoA-transferase activity"/>
    <property type="evidence" value="ECO:0007669"/>
    <property type="project" value="TreeGrafter"/>
</dbReference>
<dbReference type="Gene3D" id="3.30.1540.10">
    <property type="entry name" value="formyl-coa transferase, domain 3"/>
    <property type="match status" value="1"/>
</dbReference>
<gene>
    <name evidence="2" type="ORF">GQF03_05675</name>
</gene>
<keyword evidence="3" id="KW-1185">Reference proteome</keyword>
<proteinExistence type="predicted"/>
<name>A0A845MFJ4_9PROT</name>
<dbReference type="RefSeq" id="WP_161338250.1">
    <property type="nucleotide sequence ID" value="NZ_JBHSDG010000001.1"/>
</dbReference>
<evidence type="ECO:0000313" key="2">
    <source>
        <dbReference type="EMBL" id="MZR21814.1"/>
    </source>
</evidence>
<evidence type="ECO:0000313" key="3">
    <source>
        <dbReference type="Proteomes" id="UP000445696"/>
    </source>
</evidence>
<dbReference type="PANTHER" id="PTHR48207:SF3">
    <property type="entry name" value="SUCCINATE--HYDROXYMETHYLGLUTARATE COA-TRANSFERASE"/>
    <property type="match status" value="1"/>
</dbReference>
<dbReference type="InterPro" id="IPR023606">
    <property type="entry name" value="CoA-Trfase_III_dom_1_sf"/>
</dbReference>
<accession>A0A845MFJ4</accession>
<dbReference type="EMBL" id="WTVA01000002">
    <property type="protein sequence ID" value="MZR21814.1"/>
    <property type="molecule type" value="Genomic_DNA"/>
</dbReference>
<dbReference type="SUPFAM" id="SSF89796">
    <property type="entry name" value="CoA-transferase family III (CaiB/BaiF)"/>
    <property type="match status" value="1"/>
</dbReference>
<sequence>MNNKPQLLSGLKILDLATMLAAPMAATLLADFGAEVVKVELPDREDPLRDLPPHKDGKPLWWKVTNRNKKGITLDVRKPQGRELLLDIIGNFDVLVENFRPGTLEKYGLSPEVLQARHPGLIILRVSGYGQTGPNATSPGFARVAEAFSGFTYLCGYPESGPMHIGFPIADATTGIFGALGIIMACWHKAKHPDAPGEVIDLSLVESMFRLLEFLPIEYDQLGQVRERSGNRSQYAGPSNIYRSKDGKWISVSASAQSIFENFAHQMSRPELIADPRFASNIDRVKNSEELDEIISAWFADRSQKEALEEMKAGSVAGGPVFSIEDIFNSEQFKARDAIIKVDDPELGPVAMQAVTPKYAKMPGAVSRTGPRHGQDTEDVYKSLGLSEKRISELRDNGVI</sequence>
<protein>
    <submittedName>
        <fullName evidence="2">CoA transferase</fullName>
    </submittedName>
</protein>